<proteinExistence type="predicted"/>
<accession>A0A803QRB7</accession>
<evidence type="ECO:0000313" key="2">
    <source>
        <dbReference type="Proteomes" id="UP000596661"/>
    </source>
</evidence>
<reference evidence="1" key="1">
    <citation type="submission" date="2021-03" db="UniProtKB">
        <authorList>
            <consortium name="EnsemblPlants"/>
        </authorList>
    </citation>
    <scope>IDENTIFICATION</scope>
</reference>
<dbReference type="Proteomes" id="UP000596661">
    <property type="component" value="Unassembled WGS sequence"/>
</dbReference>
<dbReference type="EnsemblPlants" id="evm.model.ctgX1.12">
    <property type="protein sequence ID" value="cds.evm.model.ctgX1.12"/>
    <property type="gene ID" value="evm.TU.ctgX1.12"/>
</dbReference>
<organism evidence="1 2">
    <name type="scientific">Cannabis sativa</name>
    <name type="common">Hemp</name>
    <name type="synonym">Marijuana</name>
    <dbReference type="NCBI Taxonomy" id="3483"/>
    <lineage>
        <taxon>Eukaryota</taxon>
        <taxon>Viridiplantae</taxon>
        <taxon>Streptophyta</taxon>
        <taxon>Embryophyta</taxon>
        <taxon>Tracheophyta</taxon>
        <taxon>Spermatophyta</taxon>
        <taxon>Magnoliopsida</taxon>
        <taxon>eudicotyledons</taxon>
        <taxon>Gunneridae</taxon>
        <taxon>Pentapetalae</taxon>
        <taxon>rosids</taxon>
        <taxon>fabids</taxon>
        <taxon>Rosales</taxon>
        <taxon>Cannabaceae</taxon>
        <taxon>Cannabis</taxon>
    </lineage>
</organism>
<sequence>VTKVTWHVSTFGLGTWFKSGVGSGSPRVLCLLQDLSRLLVSCDTIVFWPQFQPQLGLRLGL</sequence>
<dbReference type="Gramene" id="evm.model.ctgX1.12">
    <property type="protein sequence ID" value="cds.evm.model.ctgX1.12"/>
    <property type="gene ID" value="evm.TU.ctgX1.12"/>
</dbReference>
<dbReference type="AlphaFoldDB" id="A0A803QRB7"/>
<name>A0A803QRB7_CANSA</name>
<evidence type="ECO:0000313" key="1">
    <source>
        <dbReference type="EnsemblPlants" id="cds.evm.model.ctgX1.12"/>
    </source>
</evidence>
<keyword evidence="2" id="KW-1185">Reference proteome</keyword>
<protein>
    <submittedName>
        <fullName evidence="1">Uncharacterized protein</fullName>
    </submittedName>
</protein>